<sequence>MNNFLASQTLKYIWSHPNSKGQQIQAILKFIGWQLYKRITKRTVILNLLPEIKLYCQPDSLSASTVLYCALYDYEEMNFLLRYLRPEDSFLDVGANVGVYSLLAASKIKTGWIYAFEALPKNYQRLQDNIKLNEIKNIKTYQVAVSDRVGTIHLNLPESDSMAYISLENSVNSIEVATDTIENLLRQESIENLTLAKMDIEGAELLAFQGANSLLTHHRPYVWILEINDCVNNFGYQKEDLVNLKKNYEYSIYQYSRNSNSLNPLSLDNKKGNNILAIYDQALDFVKERLNC</sequence>
<gene>
    <name evidence="2" type="ORF">DSM107014_15555</name>
</gene>
<organism evidence="2 3">
    <name type="scientific">Gomphosphaeria aponina SAG 52.96 = DSM 107014</name>
    <dbReference type="NCBI Taxonomy" id="1521640"/>
    <lineage>
        <taxon>Bacteria</taxon>
        <taxon>Bacillati</taxon>
        <taxon>Cyanobacteriota</taxon>
        <taxon>Cyanophyceae</taxon>
        <taxon>Oscillatoriophycideae</taxon>
        <taxon>Chroococcales</taxon>
        <taxon>Gomphosphaeriaceae</taxon>
        <taxon>Gomphosphaeria</taxon>
    </lineage>
</organism>
<dbReference type="InterPro" id="IPR052514">
    <property type="entry name" value="SAM-dependent_MTase"/>
</dbReference>
<proteinExistence type="predicted"/>
<dbReference type="PANTHER" id="PTHR34203">
    <property type="entry name" value="METHYLTRANSFERASE, FKBM FAMILY PROTEIN"/>
    <property type="match status" value="1"/>
</dbReference>
<keyword evidence="2" id="KW-0489">Methyltransferase</keyword>
<dbReference type="InterPro" id="IPR006342">
    <property type="entry name" value="FkbM_mtfrase"/>
</dbReference>
<dbReference type="PANTHER" id="PTHR34203:SF15">
    <property type="entry name" value="SLL1173 PROTEIN"/>
    <property type="match status" value="1"/>
</dbReference>
<evidence type="ECO:0000313" key="2">
    <source>
        <dbReference type="EMBL" id="MBR8829288.1"/>
    </source>
</evidence>
<dbReference type="Proteomes" id="UP000767446">
    <property type="component" value="Unassembled WGS sequence"/>
</dbReference>
<reference evidence="2" key="1">
    <citation type="submission" date="2021-02" db="EMBL/GenBank/DDBJ databases">
        <title>Metagenome analyses of Stigonema ocellatum DSM 106950, Chlorogloea purpurea SAG 13.99 and Gomphosphaeria aponina DSM 107014.</title>
        <authorList>
            <person name="Marter P."/>
            <person name="Huang S."/>
        </authorList>
    </citation>
    <scope>NUCLEOTIDE SEQUENCE</scope>
    <source>
        <strain evidence="2">JP213</strain>
    </source>
</reference>
<name>A0A941JQP1_9CHRO</name>
<evidence type="ECO:0000259" key="1">
    <source>
        <dbReference type="Pfam" id="PF05050"/>
    </source>
</evidence>
<dbReference type="Gene3D" id="3.40.50.150">
    <property type="entry name" value="Vaccinia Virus protein VP39"/>
    <property type="match status" value="1"/>
</dbReference>
<dbReference type="AlphaFoldDB" id="A0A941JQP1"/>
<evidence type="ECO:0000313" key="3">
    <source>
        <dbReference type="Proteomes" id="UP000767446"/>
    </source>
</evidence>
<keyword evidence="2" id="KW-0808">Transferase</keyword>
<dbReference type="InterPro" id="IPR029063">
    <property type="entry name" value="SAM-dependent_MTases_sf"/>
</dbReference>
<accession>A0A941JQP1</accession>
<comment type="caution">
    <text evidence="2">The sequence shown here is derived from an EMBL/GenBank/DDBJ whole genome shotgun (WGS) entry which is preliminary data.</text>
</comment>
<dbReference type="EMBL" id="JADQBC010000122">
    <property type="protein sequence ID" value="MBR8829288.1"/>
    <property type="molecule type" value="Genomic_DNA"/>
</dbReference>
<dbReference type="Pfam" id="PF05050">
    <property type="entry name" value="Methyltransf_21"/>
    <property type="match status" value="1"/>
</dbReference>
<dbReference type="GO" id="GO:0008168">
    <property type="term" value="F:methyltransferase activity"/>
    <property type="evidence" value="ECO:0007669"/>
    <property type="project" value="UniProtKB-KW"/>
</dbReference>
<dbReference type="GO" id="GO:0032259">
    <property type="term" value="P:methylation"/>
    <property type="evidence" value="ECO:0007669"/>
    <property type="project" value="UniProtKB-KW"/>
</dbReference>
<protein>
    <submittedName>
        <fullName evidence="2">FkbM family methyltransferase</fullName>
    </submittedName>
</protein>
<dbReference type="SUPFAM" id="SSF53335">
    <property type="entry name" value="S-adenosyl-L-methionine-dependent methyltransferases"/>
    <property type="match status" value="1"/>
</dbReference>
<dbReference type="NCBIfam" id="TIGR01444">
    <property type="entry name" value="fkbM_fam"/>
    <property type="match status" value="1"/>
</dbReference>
<feature type="domain" description="Methyltransferase FkbM" evidence="1">
    <location>
        <begin position="92"/>
        <end position="231"/>
    </location>
</feature>